<keyword evidence="1" id="KW-0732">Signal</keyword>
<dbReference type="InterPro" id="IPR050570">
    <property type="entry name" value="Cell_wall_metabolism_enzyme"/>
</dbReference>
<gene>
    <name evidence="3" type="ORF">N7U62_05845</name>
</gene>
<evidence type="ECO:0000256" key="1">
    <source>
        <dbReference type="SAM" id="SignalP"/>
    </source>
</evidence>
<dbReference type="PANTHER" id="PTHR21666:SF270">
    <property type="entry name" value="MUREIN HYDROLASE ACTIVATOR ENVC"/>
    <property type="match status" value="1"/>
</dbReference>
<reference evidence="3 4" key="1">
    <citation type="submission" date="2022-10" db="EMBL/GenBank/DDBJ databases">
        <title>Comparative genomics and taxonomic characterization of three novel marine species of genus Reichenbachiella exhibiting antioxidant and polysaccharide degradation activities.</title>
        <authorList>
            <person name="Muhammad N."/>
            <person name="Lee Y.-J."/>
            <person name="Ko J."/>
            <person name="Kim S.-G."/>
        </authorList>
    </citation>
    <scope>NUCLEOTIDE SEQUENCE [LARGE SCALE GENOMIC DNA]</scope>
    <source>
        <strain evidence="3 4">ABR2-5</strain>
    </source>
</reference>
<evidence type="ECO:0000313" key="3">
    <source>
        <dbReference type="EMBL" id="MCV9386176.1"/>
    </source>
</evidence>
<feature type="chain" id="PRO_5045799650" evidence="1">
    <location>
        <begin position="21"/>
        <end position="630"/>
    </location>
</feature>
<dbReference type="PANTHER" id="PTHR21666">
    <property type="entry name" value="PEPTIDASE-RELATED"/>
    <property type="match status" value="1"/>
</dbReference>
<dbReference type="Pfam" id="PF01551">
    <property type="entry name" value="Peptidase_M23"/>
    <property type="match status" value="2"/>
</dbReference>
<feature type="signal peptide" evidence="1">
    <location>
        <begin position="1"/>
        <end position="20"/>
    </location>
</feature>
<proteinExistence type="predicted"/>
<sequence>MRLNSLLACLICCVSFFTSAQSPKKGDFIFPVRPQQENYLAGTMGELRSSHFHAGIDIKTSGTTGLPIYAAADGYVQRVRVSTSGYGNVIYLYHPHNESVTVYAHLEEFSPALAAYVRDEQYKKESFEVNLFPDANEFSFKQGEEIAKSGNTGSSSGPHLHFEIRDKQHKILDPLAYGFDEIKDTTPPTIEKVAFVTLDANSRINGMFGRFEFAIVRDAHGNPILDAPISLVGKIGVEVYAYDKLDGARNRNGIPRQTLTLDGDLVFHQNIEELEFNLQRNILVHTNYKRAVQGGRRFNKLYVDEGNELEIYKTNAYDGLMNIMDLDPHHLDIRLEDSYGNISQYRFTVNNLSTNIRPYQEEMSKRKPQGELHGDLLELKGDLSEYNYCEALIYHDSTQTTLQLSYVVMDDAFYLWDMRRGLPDSVKICDQMIYFDFAGTLTEGRPSAFDGENIIIKSGSNALFDTSYIRYRYEMDSLTGQELFQINNLETPLRHNVNVTLYPRKIYDQDKAAVYSIDDRGNMSYMGGTWDYHSIHFRTRYLVPYTIATDLEEPSIIPLKRRYGVVRFKVRDDLSGIKEFRAELNGEWLLMNYDSKRNLLWSDEKVSVTGHFELYVSDFARNISTFEFDY</sequence>
<organism evidence="3 4">
    <name type="scientific">Reichenbachiella ulvae</name>
    <dbReference type="NCBI Taxonomy" id="2980104"/>
    <lineage>
        <taxon>Bacteria</taxon>
        <taxon>Pseudomonadati</taxon>
        <taxon>Bacteroidota</taxon>
        <taxon>Cytophagia</taxon>
        <taxon>Cytophagales</taxon>
        <taxon>Reichenbachiellaceae</taxon>
        <taxon>Reichenbachiella</taxon>
    </lineage>
</organism>
<dbReference type="InterPro" id="IPR016047">
    <property type="entry name" value="M23ase_b-sheet_dom"/>
</dbReference>
<keyword evidence="4" id="KW-1185">Reference proteome</keyword>
<evidence type="ECO:0000259" key="2">
    <source>
        <dbReference type="Pfam" id="PF01551"/>
    </source>
</evidence>
<name>A0ABT3CRJ0_9BACT</name>
<dbReference type="CDD" id="cd12797">
    <property type="entry name" value="M23_peptidase"/>
    <property type="match status" value="1"/>
</dbReference>
<dbReference type="InterPro" id="IPR011055">
    <property type="entry name" value="Dup_hybrid_motif"/>
</dbReference>
<protein>
    <submittedName>
        <fullName evidence="3">M23 family metallopeptidase</fullName>
    </submittedName>
</protein>
<accession>A0ABT3CRJ0</accession>
<feature type="domain" description="M23ase beta-sheet core" evidence="2">
    <location>
        <begin position="141"/>
        <end position="170"/>
    </location>
</feature>
<dbReference type="Proteomes" id="UP001300692">
    <property type="component" value="Unassembled WGS sequence"/>
</dbReference>
<dbReference type="EMBL" id="JAOYOD010000001">
    <property type="protein sequence ID" value="MCV9386176.1"/>
    <property type="molecule type" value="Genomic_DNA"/>
</dbReference>
<evidence type="ECO:0000313" key="4">
    <source>
        <dbReference type="Proteomes" id="UP001300692"/>
    </source>
</evidence>
<feature type="domain" description="M23ase beta-sheet core" evidence="2">
    <location>
        <begin position="52"/>
        <end position="110"/>
    </location>
</feature>
<dbReference type="Gene3D" id="2.70.70.10">
    <property type="entry name" value="Glucose Permease (Domain IIA)"/>
    <property type="match status" value="1"/>
</dbReference>
<dbReference type="RefSeq" id="WP_264136961.1">
    <property type="nucleotide sequence ID" value="NZ_JAOYOD010000001.1"/>
</dbReference>
<comment type="caution">
    <text evidence="3">The sequence shown here is derived from an EMBL/GenBank/DDBJ whole genome shotgun (WGS) entry which is preliminary data.</text>
</comment>
<dbReference type="SUPFAM" id="SSF51261">
    <property type="entry name" value="Duplicated hybrid motif"/>
    <property type="match status" value="1"/>
</dbReference>